<protein>
    <submittedName>
        <fullName evidence="1">Uncharacterized protein</fullName>
    </submittedName>
</protein>
<proteinExistence type="predicted"/>
<dbReference type="AlphaFoldDB" id="A0AAV8UAE0"/>
<accession>A0AAV8UAE0</accession>
<dbReference type="PANTHER" id="PTHR33356:SF13">
    <property type="entry name" value="DUF4005 DOMAIN-CONTAINING PROTEIN"/>
    <property type="match status" value="1"/>
</dbReference>
<name>A0AAV8UAE0_9ROSI</name>
<evidence type="ECO:0000313" key="2">
    <source>
        <dbReference type="Proteomes" id="UP001159364"/>
    </source>
</evidence>
<comment type="caution">
    <text evidence="1">The sequence shown here is derived from an EMBL/GenBank/DDBJ whole genome shotgun (WGS) entry which is preliminary data.</text>
</comment>
<sequence length="194" mass="22438">MAGKGDGEIGFDEGLSFLPSHILDEAIWDNKEYVKQRQHHHQCRHLPRFPLQTQQLPSKCNPRHNGRRRFLDSNWASGEQGMQVIFLDTTHKRESGTGVFLPQTQRAGTNFQYNKKPTCSRVLLPARVVQALNLNVHELGLEISRRQDFMNSSKSREFYSVKNKNTKSIARQYSALPLNENTSPELFLPKEWTY</sequence>
<reference evidence="1 2" key="1">
    <citation type="submission" date="2021-09" db="EMBL/GenBank/DDBJ databases">
        <title>Genomic insights and catalytic innovation underlie evolution of tropane alkaloids biosynthesis.</title>
        <authorList>
            <person name="Wang Y.-J."/>
            <person name="Tian T."/>
            <person name="Huang J.-P."/>
            <person name="Huang S.-X."/>
        </authorList>
    </citation>
    <scope>NUCLEOTIDE SEQUENCE [LARGE SCALE GENOMIC DNA]</scope>
    <source>
        <strain evidence="1">KIB-2018</strain>
        <tissue evidence="1">Leaf</tissue>
    </source>
</reference>
<evidence type="ECO:0000313" key="1">
    <source>
        <dbReference type="EMBL" id="KAJ8899390.1"/>
    </source>
</evidence>
<keyword evidence="2" id="KW-1185">Reference proteome</keyword>
<gene>
    <name evidence="1" type="ORF">K2173_018364</name>
</gene>
<dbReference type="Proteomes" id="UP001159364">
    <property type="component" value="Linkage Group LG08"/>
</dbReference>
<dbReference type="EMBL" id="JAIWQS010000008">
    <property type="protein sequence ID" value="KAJ8899390.1"/>
    <property type="molecule type" value="Genomic_DNA"/>
</dbReference>
<organism evidence="1 2">
    <name type="scientific">Erythroxylum novogranatense</name>
    <dbReference type="NCBI Taxonomy" id="1862640"/>
    <lineage>
        <taxon>Eukaryota</taxon>
        <taxon>Viridiplantae</taxon>
        <taxon>Streptophyta</taxon>
        <taxon>Embryophyta</taxon>
        <taxon>Tracheophyta</taxon>
        <taxon>Spermatophyta</taxon>
        <taxon>Magnoliopsida</taxon>
        <taxon>eudicotyledons</taxon>
        <taxon>Gunneridae</taxon>
        <taxon>Pentapetalae</taxon>
        <taxon>rosids</taxon>
        <taxon>fabids</taxon>
        <taxon>Malpighiales</taxon>
        <taxon>Erythroxylaceae</taxon>
        <taxon>Erythroxylum</taxon>
    </lineage>
</organism>
<dbReference type="PANTHER" id="PTHR33356">
    <property type="entry name" value="TIP41-LIKE PROTEIN"/>
    <property type="match status" value="1"/>
</dbReference>